<keyword evidence="1" id="KW-0812">Transmembrane</keyword>
<accession>A0A2H9TL91</accession>
<comment type="caution">
    <text evidence="2">The sequence shown here is derived from an EMBL/GenBank/DDBJ whole genome shotgun (WGS) entry which is preliminary data.</text>
</comment>
<protein>
    <submittedName>
        <fullName evidence="2">Uncharacterized protein</fullName>
    </submittedName>
</protein>
<gene>
    <name evidence="2" type="ORF">PSACC_01813</name>
</gene>
<keyword evidence="1" id="KW-0472">Membrane</keyword>
<reference evidence="2 3" key="1">
    <citation type="submission" date="2016-10" db="EMBL/GenBank/DDBJ databases">
        <title>The genome of Paramicrosporidium saccamoebae is the missing link in understanding Cryptomycota and Microsporidia evolution.</title>
        <authorList>
            <person name="Quandt C.A."/>
            <person name="Beaudet D."/>
            <person name="Corsaro D."/>
            <person name="Michel R."/>
            <person name="Corradi N."/>
            <person name="James T."/>
        </authorList>
    </citation>
    <scope>NUCLEOTIDE SEQUENCE [LARGE SCALE GENOMIC DNA]</scope>
    <source>
        <strain evidence="2 3">KSL3</strain>
    </source>
</reference>
<organism evidence="2 3">
    <name type="scientific">Paramicrosporidium saccamoebae</name>
    <dbReference type="NCBI Taxonomy" id="1246581"/>
    <lineage>
        <taxon>Eukaryota</taxon>
        <taxon>Fungi</taxon>
        <taxon>Fungi incertae sedis</taxon>
        <taxon>Cryptomycota</taxon>
        <taxon>Cryptomycota incertae sedis</taxon>
        <taxon>Paramicrosporidium</taxon>
    </lineage>
</organism>
<evidence type="ECO:0000256" key="1">
    <source>
        <dbReference type="SAM" id="Phobius"/>
    </source>
</evidence>
<dbReference type="Proteomes" id="UP000240830">
    <property type="component" value="Unassembled WGS sequence"/>
</dbReference>
<dbReference type="EMBL" id="MTSL01000126">
    <property type="protein sequence ID" value="PJF18410.1"/>
    <property type="molecule type" value="Genomic_DNA"/>
</dbReference>
<name>A0A2H9TL91_9FUNG</name>
<evidence type="ECO:0000313" key="2">
    <source>
        <dbReference type="EMBL" id="PJF18410.1"/>
    </source>
</evidence>
<keyword evidence="1" id="KW-1133">Transmembrane helix</keyword>
<evidence type="ECO:0000313" key="3">
    <source>
        <dbReference type="Proteomes" id="UP000240830"/>
    </source>
</evidence>
<sequence>MADNNMQTPFRPDSDNKFSIRLMAAEPIGDGWRQLSFSGAGSFASETFAWSSAYSVILSIADTGEMGDTYTLYDNSTPLATTSVPNPQPANSTTLDPEVALSTPLGWSKAQFLIGPGDYSVTVQVNSTWPDVEVINSRKQQDPESRPSLLMKFVGLVAILVTLFFGVTTSSTPLLAYTVGQGWILTADGGAPNASPIISVTLGRPGYLKLTDLFQPGDIYNIYVDSVLRMTSSTPHPPTPGFSQVIDANMAYTTPGVWSSAYLPLDTGTYTITITVTDPESLNPGCAAVRIDYQYYEEVEG</sequence>
<dbReference type="AlphaFoldDB" id="A0A2H9TL91"/>
<feature type="transmembrane region" description="Helical" evidence="1">
    <location>
        <begin position="149"/>
        <end position="167"/>
    </location>
</feature>
<keyword evidence="3" id="KW-1185">Reference proteome</keyword>
<proteinExistence type="predicted"/>